<dbReference type="Proteomes" id="UP000504606">
    <property type="component" value="Unplaced"/>
</dbReference>
<proteinExistence type="predicted"/>
<keyword evidence="1" id="KW-1185">Reference proteome</keyword>
<gene>
    <name evidence="2" type="primary">LOC127750650</name>
</gene>
<evidence type="ECO:0000313" key="1">
    <source>
        <dbReference type="Proteomes" id="UP000504606"/>
    </source>
</evidence>
<protein>
    <submittedName>
        <fullName evidence="2">Uncharacterized protein LOC127750650</fullName>
    </submittedName>
</protein>
<dbReference type="RefSeq" id="XP_052128805.1">
    <property type="nucleotide sequence ID" value="XM_052272845.1"/>
</dbReference>
<organism evidence="1 2">
    <name type="scientific">Frankliniella occidentalis</name>
    <name type="common">Western flower thrips</name>
    <name type="synonym">Euthrips occidentalis</name>
    <dbReference type="NCBI Taxonomy" id="133901"/>
    <lineage>
        <taxon>Eukaryota</taxon>
        <taxon>Metazoa</taxon>
        <taxon>Ecdysozoa</taxon>
        <taxon>Arthropoda</taxon>
        <taxon>Hexapoda</taxon>
        <taxon>Insecta</taxon>
        <taxon>Pterygota</taxon>
        <taxon>Neoptera</taxon>
        <taxon>Paraneoptera</taxon>
        <taxon>Thysanoptera</taxon>
        <taxon>Terebrantia</taxon>
        <taxon>Thripoidea</taxon>
        <taxon>Thripidae</taxon>
        <taxon>Frankliniella</taxon>
    </lineage>
</organism>
<dbReference type="GeneID" id="127750650"/>
<evidence type="ECO:0000313" key="2">
    <source>
        <dbReference type="RefSeq" id="XP_052128805.1"/>
    </source>
</evidence>
<sequence>MCLQAVGWEYPSSLNQFLDINWMGRIFEGSLLTQMPEHCNWMYVEGMEWIGLLLDEPIKGTLILALLGMLDSLPGRGVEDEKLTSFVNEEMGRFHGTSGYAMTRILLNASHGTTCRIHFGKWMGQHWRDHDLLSKCPSFMAMAYHGVPQLPPHLCFPHHSLNTFSFWDHSRFFEIQADLSSKGVPNDGLFLFYKIFFPEDTAGKKGQIYIRILQPGCNWDTEEDLISARDDLELSRDGFQASEFVCKRT</sequence>
<reference evidence="2" key="1">
    <citation type="submission" date="2025-08" db="UniProtKB">
        <authorList>
            <consortium name="RefSeq"/>
        </authorList>
    </citation>
    <scope>IDENTIFICATION</scope>
    <source>
        <tissue evidence="2">Whole organism</tissue>
    </source>
</reference>
<dbReference type="AlphaFoldDB" id="A0A9C6XRZ8"/>
<name>A0A9C6XRZ8_FRAOC</name>
<accession>A0A9C6XRZ8</accession>
<dbReference type="KEGG" id="foc:127750650"/>